<dbReference type="GO" id="GO:0015979">
    <property type="term" value="P:photosynthesis"/>
    <property type="evidence" value="ECO:0007669"/>
    <property type="project" value="UniProtKB-KW"/>
</dbReference>
<organism evidence="5 6">
    <name type="scientific">Pseudomonas fluorescens</name>
    <dbReference type="NCBI Taxonomy" id="294"/>
    <lineage>
        <taxon>Bacteria</taxon>
        <taxon>Pseudomonadati</taxon>
        <taxon>Pseudomonadota</taxon>
        <taxon>Gammaproteobacteria</taxon>
        <taxon>Pseudomonadales</taxon>
        <taxon>Pseudomonadaceae</taxon>
        <taxon>Pseudomonas</taxon>
    </lineage>
</organism>
<dbReference type="AlphaFoldDB" id="A0A5E6ZPI4"/>
<dbReference type="PANTHER" id="PTHR47199">
    <property type="entry name" value="PHOTOSYSTEM II STABILITY/ASSEMBLY FACTOR HCF136, CHLOROPLASTIC"/>
    <property type="match status" value="1"/>
</dbReference>
<evidence type="ECO:0000256" key="3">
    <source>
        <dbReference type="SAM" id="SignalP"/>
    </source>
</evidence>
<name>A0A5E6ZPI4_PSEFL</name>
<dbReference type="InterPro" id="IPR028203">
    <property type="entry name" value="PSII_CF48-like_dom"/>
</dbReference>
<evidence type="ECO:0000256" key="2">
    <source>
        <dbReference type="ARBA" id="ARBA00023276"/>
    </source>
</evidence>
<dbReference type="Pfam" id="PF14870">
    <property type="entry name" value="PSII_BNR"/>
    <property type="match status" value="1"/>
</dbReference>
<feature type="domain" description="Photosynthesis system II assembly factor Ycf48/Hcf136-like" evidence="4">
    <location>
        <begin position="174"/>
        <end position="244"/>
    </location>
</feature>
<dbReference type="CDD" id="cd15482">
    <property type="entry name" value="Sialidase_non-viral"/>
    <property type="match status" value="1"/>
</dbReference>
<reference evidence="5 6" key="1">
    <citation type="submission" date="2019-09" db="EMBL/GenBank/DDBJ databases">
        <authorList>
            <person name="Chandra G."/>
            <person name="Truman W A."/>
        </authorList>
    </citation>
    <scope>NUCLEOTIDE SEQUENCE [LARGE SCALE GENOMIC DNA]</scope>
    <source>
        <strain evidence="5">PS833</strain>
    </source>
</reference>
<proteinExistence type="predicted"/>
<dbReference type="GO" id="GO:0009523">
    <property type="term" value="C:photosystem II"/>
    <property type="evidence" value="ECO:0007669"/>
    <property type="project" value="UniProtKB-KW"/>
</dbReference>
<dbReference type="OrthoDB" id="9813892at2"/>
<evidence type="ECO:0000259" key="4">
    <source>
        <dbReference type="Pfam" id="PF14870"/>
    </source>
</evidence>
<gene>
    <name evidence="5" type="primary">hcf136_1</name>
    <name evidence="5" type="ORF">PS833_00091</name>
</gene>
<dbReference type="Proteomes" id="UP000409037">
    <property type="component" value="Unassembled WGS sequence"/>
</dbReference>
<dbReference type="SUPFAM" id="SSF110296">
    <property type="entry name" value="Oligoxyloglucan reducing end-specific cellobiohydrolase"/>
    <property type="match status" value="1"/>
</dbReference>
<dbReference type="PANTHER" id="PTHR47199:SF2">
    <property type="entry name" value="PHOTOSYSTEM II STABILITY_ASSEMBLY FACTOR HCF136, CHLOROPLASTIC"/>
    <property type="match status" value="1"/>
</dbReference>
<accession>A0A5E6ZPI4</accession>
<keyword evidence="1" id="KW-0602">Photosynthesis</keyword>
<dbReference type="RefSeq" id="WP_150796093.1">
    <property type="nucleotide sequence ID" value="NZ_CABVHU010000001.1"/>
</dbReference>
<evidence type="ECO:0000313" key="6">
    <source>
        <dbReference type="Proteomes" id="UP000409037"/>
    </source>
</evidence>
<feature type="signal peptide" evidence="3">
    <location>
        <begin position="1"/>
        <end position="26"/>
    </location>
</feature>
<sequence length="369" mass="39702" precursor="true">MKMPDFACCGLALSLSTCLLSTVAWAAPLADRLERPSRLTAKAQQAPLLDVQPLADRLIMVGAEGHILVRKADGQVDQARVPVDLLLTAVHFVDDQYGWAVGHDGVVLHSDDGGASWTRQLDGRTVNGLMLEWAQGEVAHLQAAPSTDEQALESARFTLDDISAGAEAGPSRPLLDVWFRNAREGWVVGAYGTVLHTTDGGSTWAYIAGLDNPDRLHLNTVVGLANGDLLIAGEGGRLYHQSAGQWQPAQVLTLASLYKLIQLRDGQVLAMGFGGALFSSQDDGQHWRAATLSSPTHLYGAEQLADNSVLLTGQAGLLYSKDLEHFRVLQPRNKAVWLGAATLSDGTLALVGNRGLRLLGRDEFKEYLQ</sequence>
<keyword evidence="2" id="KW-0604">Photosystem II</keyword>
<feature type="chain" id="PRO_5022959438" evidence="3">
    <location>
        <begin position="27"/>
        <end position="369"/>
    </location>
</feature>
<protein>
    <submittedName>
        <fullName evidence="5">Ycf48-like protein</fullName>
    </submittedName>
</protein>
<dbReference type="Gene3D" id="2.130.10.10">
    <property type="entry name" value="YVTN repeat-like/Quinoprotein amine dehydrogenase"/>
    <property type="match status" value="1"/>
</dbReference>
<evidence type="ECO:0000313" key="5">
    <source>
        <dbReference type="EMBL" id="VVN65943.1"/>
    </source>
</evidence>
<dbReference type="InterPro" id="IPR015943">
    <property type="entry name" value="WD40/YVTN_repeat-like_dom_sf"/>
</dbReference>
<dbReference type="EMBL" id="CABVHU010000001">
    <property type="protein sequence ID" value="VVN65943.1"/>
    <property type="molecule type" value="Genomic_DNA"/>
</dbReference>
<evidence type="ECO:0000256" key="1">
    <source>
        <dbReference type="ARBA" id="ARBA00022531"/>
    </source>
</evidence>
<keyword evidence="3" id="KW-0732">Signal</keyword>